<dbReference type="AlphaFoldDB" id="A0A381Q6I5"/>
<reference evidence="1" key="1">
    <citation type="submission" date="2018-05" db="EMBL/GenBank/DDBJ databases">
        <authorList>
            <person name="Lanie J.A."/>
            <person name="Ng W.-L."/>
            <person name="Kazmierczak K.M."/>
            <person name="Andrzejewski T.M."/>
            <person name="Davidsen T.M."/>
            <person name="Wayne K.J."/>
            <person name="Tettelin H."/>
            <person name="Glass J.I."/>
            <person name="Rusch D."/>
            <person name="Podicherti R."/>
            <person name="Tsui H.-C.T."/>
            <person name="Winkler M.E."/>
        </authorList>
    </citation>
    <scope>NUCLEOTIDE SEQUENCE</scope>
</reference>
<organism evidence="1">
    <name type="scientific">marine metagenome</name>
    <dbReference type="NCBI Taxonomy" id="408172"/>
    <lineage>
        <taxon>unclassified sequences</taxon>
        <taxon>metagenomes</taxon>
        <taxon>ecological metagenomes</taxon>
    </lineage>
</organism>
<dbReference type="EMBL" id="UINC01001227">
    <property type="protein sequence ID" value="SUZ74951.1"/>
    <property type="molecule type" value="Genomic_DNA"/>
</dbReference>
<name>A0A381Q6I5_9ZZZZ</name>
<evidence type="ECO:0000313" key="1">
    <source>
        <dbReference type="EMBL" id="SUZ74951.1"/>
    </source>
</evidence>
<protein>
    <submittedName>
        <fullName evidence="1">Uncharacterized protein</fullName>
    </submittedName>
</protein>
<proteinExistence type="predicted"/>
<accession>A0A381Q6I5</accession>
<gene>
    <name evidence="1" type="ORF">METZ01_LOCUS27805</name>
</gene>
<sequence length="216" mass="23236">MATLEPVGEFGSRAWGDACSEGSIKILEAANLPDTISWAFTEDYTHAPARLLQDGRTHAGYYIMVRDGRVTAGDGVPEEALSIPGFHVQIPWAYLCNQSGALYGREGQRQRSADEQVLMAAIVDYVGNDNPFNYPVNSKGTPSGMLDPVGAWPAEVGAALGEGGEDGNGLHNIAATLQMDSPEFAELPVTEMRVPIFGDMTEEQKQTFIELCGIGR</sequence>